<evidence type="ECO:0000313" key="1">
    <source>
        <dbReference type="EMBL" id="DAG06544.1"/>
    </source>
</evidence>
<sequence length="143" mass="15744">MKGTKMENTELATITNDAPDFSRGMYCSIHAETQAERLDIYEAVSNSLPLDDMVGKAVEVENVIIQPVEMTDNATGEPTMRNRIVLITPNGDAYGCTSTGVETSMKNLFAIVGCPPWNPAIAFDVVKKQGRNGYKFTTLQRHK</sequence>
<dbReference type="Pfam" id="PF17427">
    <property type="entry name" value="Phi29_Phage_SSB"/>
    <property type="match status" value="1"/>
</dbReference>
<accession>A0A8S5VIN1</accession>
<organism evidence="1">
    <name type="scientific">Podoviridae sp. ct9H612</name>
    <dbReference type="NCBI Taxonomy" id="2825226"/>
    <lineage>
        <taxon>Viruses</taxon>
        <taxon>Duplodnaviria</taxon>
        <taxon>Heunggongvirae</taxon>
        <taxon>Uroviricota</taxon>
        <taxon>Caudoviricetes</taxon>
    </lineage>
</organism>
<name>A0A8S5VIN1_9CAUD</name>
<proteinExistence type="predicted"/>
<reference evidence="1" key="1">
    <citation type="journal article" date="2021" name="Proc. Natl. Acad. Sci. U.S.A.">
        <title>A Catalog of Tens of Thousands of Viruses from Human Metagenomes Reveals Hidden Associations with Chronic Diseases.</title>
        <authorList>
            <person name="Tisza M.J."/>
            <person name="Buck C.B."/>
        </authorList>
    </citation>
    <scope>NUCLEOTIDE SEQUENCE</scope>
    <source>
        <strain evidence="1">Ct9H612</strain>
    </source>
</reference>
<protein>
    <submittedName>
        <fullName evidence="1">Single stranded DNA binding protein</fullName>
    </submittedName>
</protein>
<dbReference type="EMBL" id="BK016274">
    <property type="protein sequence ID" value="DAG06544.1"/>
    <property type="molecule type" value="Genomic_DNA"/>
</dbReference>
<dbReference type="InterPro" id="IPR035408">
    <property type="entry name" value="Phi29_Phage_SSB"/>
</dbReference>